<keyword evidence="1" id="KW-1133">Transmembrane helix</keyword>
<name>A0A1B6IKW3_9HEMI</name>
<feature type="non-terminal residue" evidence="2">
    <location>
        <position position="1"/>
    </location>
</feature>
<accession>A0A1B6IKW3</accession>
<keyword evidence="1" id="KW-0472">Membrane</keyword>
<sequence length="322" mass="36864">TTMYDVDWFEAFGSKLLVCTKSAHTIYEIRQRQYHEIFRAKHKGIAINELYLSNEFFAFVSTTPGRITVADLVKRDQFHWNVLQYDNIYSLSISGAVLNMIYGGGINFYLNLGRYDLHKREPINNVVLSEGALQSIILQLELRTTSQLLVYKIFNASGNLPVYVRGANGELVKTFPDCNFLAVEGEYVIYFKSGNQNELCIWTNKNPDDDSVKLELDGNLSRCSKRCISSSLLVLTFGNNCFKIIDFQKATCLNEIKFDVMEAFGEPIQILVTQYYFVLLQVIPKKQQKERKGRTKQVPSGNYQLGWIIYDFKAKVDSAALQ</sequence>
<evidence type="ECO:0008006" key="3">
    <source>
        <dbReference type="Google" id="ProtNLM"/>
    </source>
</evidence>
<dbReference type="AlphaFoldDB" id="A0A1B6IKW3"/>
<gene>
    <name evidence="2" type="ORF">g.16920</name>
</gene>
<proteinExistence type="predicted"/>
<organism evidence="2">
    <name type="scientific">Homalodisca liturata</name>
    <dbReference type="NCBI Taxonomy" id="320908"/>
    <lineage>
        <taxon>Eukaryota</taxon>
        <taxon>Metazoa</taxon>
        <taxon>Ecdysozoa</taxon>
        <taxon>Arthropoda</taxon>
        <taxon>Hexapoda</taxon>
        <taxon>Insecta</taxon>
        <taxon>Pterygota</taxon>
        <taxon>Neoptera</taxon>
        <taxon>Paraneoptera</taxon>
        <taxon>Hemiptera</taxon>
        <taxon>Auchenorrhyncha</taxon>
        <taxon>Membracoidea</taxon>
        <taxon>Cicadellidae</taxon>
        <taxon>Cicadellinae</taxon>
        <taxon>Proconiini</taxon>
        <taxon>Homalodisca</taxon>
    </lineage>
</organism>
<evidence type="ECO:0000256" key="1">
    <source>
        <dbReference type="SAM" id="Phobius"/>
    </source>
</evidence>
<protein>
    <recommendedName>
        <fullName evidence="3">CNH domain-containing protein</fullName>
    </recommendedName>
</protein>
<keyword evidence="1" id="KW-0812">Transmembrane</keyword>
<reference evidence="2" key="1">
    <citation type="submission" date="2015-11" db="EMBL/GenBank/DDBJ databases">
        <title>De novo transcriptome assembly of four potential Pierce s Disease insect vectors from Arizona vineyards.</title>
        <authorList>
            <person name="Tassone E.E."/>
        </authorList>
    </citation>
    <scope>NUCLEOTIDE SEQUENCE</scope>
</reference>
<dbReference type="EMBL" id="GECU01020153">
    <property type="protein sequence ID" value="JAS87553.1"/>
    <property type="molecule type" value="Transcribed_RNA"/>
</dbReference>
<feature type="transmembrane region" description="Helical" evidence="1">
    <location>
        <begin position="88"/>
        <end position="110"/>
    </location>
</feature>
<evidence type="ECO:0000313" key="2">
    <source>
        <dbReference type="EMBL" id="JAS87553.1"/>
    </source>
</evidence>